<dbReference type="Pfam" id="PF00476">
    <property type="entry name" value="DNA_pol_A"/>
    <property type="match status" value="1"/>
</dbReference>
<keyword evidence="10 17" id="KW-0378">Hydrolase</keyword>
<dbReference type="InterPro" id="IPR002562">
    <property type="entry name" value="3'-5'_exonuclease_dom"/>
</dbReference>
<dbReference type="CDD" id="cd09898">
    <property type="entry name" value="H3TH_53EXO"/>
    <property type="match status" value="1"/>
</dbReference>
<dbReference type="Pfam" id="PF02739">
    <property type="entry name" value="5_3_exonuc_N"/>
    <property type="match status" value="1"/>
</dbReference>
<keyword evidence="13 17" id="KW-0238">DNA-binding</keyword>
<evidence type="ECO:0000259" key="20">
    <source>
        <dbReference type="SMART" id="SM00475"/>
    </source>
</evidence>
<dbReference type="InterPro" id="IPR020045">
    <property type="entry name" value="DNA_polI_H3TH"/>
</dbReference>
<keyword evidence="8" id="KW-0540">Nuclease</keyword>
<comment type="similarity">
    <text evidence="1 17">Belongs to the DNA polymerase type-A family.</text>
</comment>
<comment type="subunit">
    <text evidence="2">Single-chain monomer with multiple functions.</text>
</comment>
<keyword evidence="5 17" id="KW-0808">Transferase</keyword>
<evidence type="ECO:0000256" key="1">
    <source>
        <dbReference type="ARBA" id="ARBA00007705"/>
    </source>
</evidence>
<evidence type="ECO:0000256" key="6">
    <source>
        <dbReference type="ARBA" id="ARBA00022695"/>
    </source>
</evidence>
<dbReference type="InterPro" id="IPR020046">
    <property type="entry name" value="5-3_exonucl_a-hlix_arch_N"/>
</dbReference>
<dbReference type="InterPro" id="IPR002421">
    <property type="entry name" value="5-3_exonuclease"/>
</dbReference>
<protein>
    <recommendedName>
        <fullName evidence="4 16">DNA polymerase I</fullName>
        <ecNumber evidence="3 16">2.7.7.7</ecNumber>
    </recommendedName>
</protein>
<dbReference type="InterPro" id="IPR012337">
    <property type="entry name" value="RNaseH-like_sf"/>
</dbReference>
<evidence type="ECO:0000256" key="12">
    <source>
        <dbReference type="ARBA" id="ARBA00022932"/>
    </source>
</evidence>
<keyword evidence="6 17" id="KW-0548">Nucleotidyltransferase</keyword>
<evidence type="ECO:0000256" key="5">
    <source>
        <dbReference type="ARBA" id="ARBA00022679"/>
    </source>
</evidence>
<keyword evidence="11 17" id="KW-0269">Exonuclease</keyword>
<name>A0A963YUY6_9PROT</name>
<keyword evidence="12 17" id="KW-0239">DNA-directed DNA polymerase</keyword>
<dbReference type="NCBIfam" id="NF004397">
    <property type="entry name" value="PRK05755.1"/>
    <property type="match status" value="1"/>
</dbReference>
<evidence type="ECO:0000259" key="19">
    <source>
        <dbReference type="SMART" id="SM00474"/>
    </source>
</evidence>
<dbReference type="Proteomes" id="UP000708298">
    <property type="component" value="Unassembled WGS sequence"/>
</dbReference>
<dbReference type="InterPro" id="IPR008918">
    <property type="entry name" value="HhH2"/>
</dbReference>
<dbReference type="Pfam" id="PF01612">
    <property type="entry name" value="DNA_pol_A_exo1"/>
    <property type="match status" value="1"/>
</dbReference>
<dbReference type="SUPFAM" id="SSF47807">
    <property type="entry name" value="5' to 3' exonuclease, C-terminal subdomain"/>
    <property type="match status" value="1"/>
</dbReference>
<proteinExistence type="inferred from homology"/>
<dbReference type="SUPFAM" id="SSF88723">
    <property type="entry name" value="PIN domain-like"/>
    <property type="match status" value="1"/>
</dbReference>
<dbReference type="NCBIfam" id="TIGR00593">
    <property type="entry name" value="pola"/>
    <property type="match status" value="1"/>
</dbReference>
<dbReference type="Gene3D" id="3.40.50.1010">
    <property type="entry name" value="5'-nuclease"/>
    <property type="match status" value="1"/>
</dbReference>
<dbReference type="CDD" id="cd09859">
    <property type="entry name" value="PIN_53EXO"/>
    <property type="match status" value="1"/>
</dbReference>
<reference evidence="22" key="2">
    <citation type="submission" date="2021-01" db="EMBL/GenBank/DDBJ databases">
        <authorList>
            <person name="Mieszkin S."/>
            <person name="Pouder E."/>
            <person name="Alain K."/>
        </authorList>
    </citation>
    <scope>NUCLEOTIDE SEQUENCE</scope>
    <source>
        <strain evidence="22">HW T2.11</strain>
    </source>
</reference>
<evidence type="ECO:0000256" key="13">
    <source>
        <dbReference type="ARBA" id="ARBA00023125"/>
    </source>
</evidence>
<dbReference type="SMART" id="SM00482">
    <property type="entry name" value="POLAc"/>
    <property type="match status" value="1"/>
</dbReference>
<dbReference type="SMART" id="SM00475">
    <property type="entry name" value="53EXOc"/>
    <property type="match status" value="1"/>
</dbReference>
<keyword evidence="23" id="KW-1185">Reference proteome</keyword>
<evidence type="ECO:0000313" key="22">
    <source>
        <dbReference type="EMBL" id="MCB8877582.1"/>
    </source>
</evidence>
<dbReference type="InterPro" id="IPR036279">
    <property type="entry name" value="5-3_exonuclease_C_sf"/>
</dbReference>
<dbReference type="EC" id="2.7.7.7" evidence="3 16"/>
<dbReference type="PANTHER" id="PTHR10133:SF27">
    <property type="entry name" value="DNA POLYMERASE NU"/>
    <property type="match status" value="1"/>
</dbReference>
<dbReference type="GO" id="GO:0008408">
    <property type="term" value="F:3'-5' exonuclease activity"/>
    <property type="evidence" value="ECO:0007669"/>
    <property type="project" value="UniProtKB-UniRule"/>
</dbReference>
<dbReference type="PROSITE" id="PS00447">
    <property type="entry name" value="DNA_POLYMERASE_A"/>
    <property type="match status" value="1"/>
</dbReference>
<dbReference type="PRINTS" id="PR00868">
    <property type="entry name" value="DNAPOLI"/>
</dbReference>
<reference evidence="22" key="1">
    <citation type="journal article" date="2021" name="Microorganisms">
        <title>Acidisoma silvae sp. nov. and Acidisomacellulosilytica sp. nov., Two Acidophilic Bacteria Isolated from Decaying Wood, Hydrolyzing Cellulose and Producing Poly-3-hydroxybutyrate.</title>
        <authorList>
            <person name="Mieszkin S."/>
            <person name="Pouder E."/>
            <person name="Uroz S."/>
            <person name="Simon-Colin C."/>
            <person name="Alain K."/>
        </authorList>
    </citation>
    <scope>NUCLEOTIDE SEQUENCE</scope>
    <source>
        <strain evidence="22">HW T2.11</strain>
    </source>
</reference>
<evidence type="ECO:0000256" key="4">
    <source>
        <dbReference type="ARBA" id="ARBA00020311"/>
    </source>
</evidence>
<keyword evidence="9 17" id="KW-0227">DNA damage</keyword>
<dbReference type="GO" id="GO:0006302">
    <property type="term" value="P:double-strand break repair"/>
    <property type="evidence" value="ECO:0007669"/>
    <property type="project" value="TreeGrafter"/>
</dbReference>
<dbReference type="CDD" id="cd06139">
    <property type="entry name" value="DNA_polA_I_Ecoli_like_exo"/>
    <property type="match status" value="1"/>
</dbReference>
<dbReference type="SMART" id="SM00474">
    <property type="entry name" value="35EXOc"/>
    <property type="match status" value="1"/>
</dbReference>
<dbReference type="SUPFAM" id="SSF56672">
    <property type="entry name" value="DNA/RNA polymerases"/>
    <property type="match status" value="1"/>
</dbReference>
<dbReference type="Gene3D" id="3.30.70.370">
    <property type="match status" value="1"/>
</dbReference>
<evidence type="ECO:0000256" key="2">
    <source>
        <dbReference type="ARBA" id="ARBA00011541"/>
    </source>
</evidence>
<evidence type="ECO:0000256" key="15">
    <source>
        <dbReference type="ARBA" id="ARBA00049244"/>
    </source>
</evidence>
<dbReference type="GO" id="GO:0003887">
    <property type="term" value="F:DNA-directed DNA polymerase activity"/>
    <property type="evidence" value="ECO:0007669"/>
    <property type="project" value="UniProtKB-UniRule"/>
</dbReference>
<dbReference type="InterPro" id="IPR029060">
    <property type="entry name" value="PIN-like_dom_sf"/>
</dbReference>
<sequence length="933" mass="100335">MSDADSKLHLILIDGSGFIFRAYHAIPPMNRPDGTQVNAVYGFTNMLARLLKDHVGTHFAVIFDAGRLTFRNRLYPDYKAHRPPAPDDLIPQFALVRQATAAFGVPGIELDDWEADDLIASYAAEVRRLGGRCTIVSSDKDLMQLIGDGVDMLDPMKQKPIGAAEVMEKFGVTPDRVIDVQALIGDSVDNVPGVPGIGPKTAAALMAEYGSLEAILAAALGDMKASKRRDALVEHAEAARISRKLVELSASVPLPQPVAELGARDWEAEKLLPFLMEQGFRSIATRLGMEAGKTAARPQAAAPGDRSAPFGAPAPQPEAATAPDGEAAKAAFGPYQAVSTREALTAFLAEATQGGIIAIGVETDGVEAIRAALVGIALASGPGRAVYVPFGQDLLAGPGLDPEDAIAALLPVLADPGVLKVFHNAKFDLAVLERAGVPAGTAPLDDTMLISYAQDAGRHGHSVAELSALHLGHTPIGFEGATGTGRGRLTFAAVPLEQATAYAAEDADLTLRLWHALRPGLRQTKSLSLYELMERRLVPILLAMEQEGVSVDANELRRLSADFAERMATQEVEIHKLAGRPFNLGSPKQLGEILFDEMKLPGGKRSKTGAWGTDASVLQDLAEQGHALPERLLQWRQLAKLKSTYTDALVEEIDPVTRRVHTRFAMAATTTGRLSSTEPNLQNIPIRTEEGGRIRRAFVSEPGHLLVSADYSQIELRLLAHVADLPVLRESFRNGEDIHARTASEVFGVPMAGMDPLTRRRAKAINFGIIYGISAFGLARQLQIEPGQAKRYIEAYFERYPGIRDYMESTKEEARANGFVLTPFGRRCWIPGIADKNGARRAYAERQAINAPLQGGGADIIKRAMVKLPAALRDAGLAARMLLQVHDELMFETPESEAQATAAVIQDVMQNAAELSVPLVVETGIGASWAEAH</sequence>
<dbReference type="InterPro" id="IPR019760">
    <property type="entry name" value="DNA-dir_DNA_pol_A_CS"/>
</dbReference>
<evidence type="ECO:0000256" key="16">
    <source>
        <dbReference type="NCBIfam" id="TIGR00593"/>
    </source>
</evidence>
<evidence type="ECO:0000313" key="23">
    <source>
        <dbReference type="Proteomes" id="UP000708298"/>
    </source>
</evidence>
<dbReference type="InterPro" id="IPR002298">
    <property type="entry name" value="DNA_polymerase_A"/>
</dbReference>
<organism evidence="22 23">
    <name type="scientific">Acidisoma silvae</name>
    <dbReference type="NCBI Taxonomy" id="2802396"/>
    <lineage>
        <taxon>Bacteria</taxon>
        <taxon>Pseudomonadati</taxon>
        <taxon>Pseudomonadota</taxon>
        <taxon>Alphaproteobacteria</taxon>
        <taxon>Acetobacterales</taxon>
        <taxon>Acidocellaceae</taxon>
        <taxon>Acidisoma</taxon>
    </lineage>
</organism>
<keyword evidence="14 17" id="KW-0234">DNA repair</keyword>
<dbReference type="FunFam" id="1.10.150.20:FF:000003">
    <property type="entry name" value="DNA polymerase I"/>
    <property type="match status" value="1"/>
</dbReference>
<feature type="domain" description="5'-3' exonuclease" evidence="20">
    <location>
        <begin position="6"/>
        <end position="264"/>
    </location>
</feature>
<accession>A0A963YUY6</accession>
<comment type="function">
    <text evidence="17">In addition to polymerase activity, this DNA polymerase exhibits 3'-5' and 5'-3' exonuclease activity.</text>
</comment>
<dbReference type="AlphaFoldDB" id="A0A963YUY6"/>
<dbReference type="SUPFAM" id="SSF53098">
    <property type="entry name" value="Ribonuclease H-like"/>
    <property type="match status" value="1"/>
</dbReference>
<dbReference type="InterPro" id="IPR001098">
    <property type="entry name" value="DNA-dir_DNA_pol_A_palm_dom"/>
</dbReference>
<comment type="caution">
    <text evidence="22">The sequence shown here is derived from an EMBL/GenBank/DDBJ whole genome shotgun (WGS) entry which is preliminary data.</text>
</comment>
<evidence type="ECO:0000256" key="8">
    <source>
        <dbReference type="ARBA" id="ARBA00022722"/>
    </source>
</evidence>
<dbReference type="InterPro" id="IPR043502">
    <property type="entry name" value="DNA/RNA_pol_sf"/>
</dbReference>
<dbReference type="Pfam" id="PF01367">
    <property type="entry name" value="5_3_exonuc"/>
    <property type="match status" value="1"/>
</dbReference>
<feature type="domain" description="DNA-directed DNA polymerase family A palm" evidence="21">
    <location>
        <begin position="691"/>
        <end position="897"/>
    </location>
</feature>
<dbReference type="InterPro" id="IPR036397">
    <property type="entry name" value="RNaseH_sf"/>
</dbReference>
<dbReference type="GO" id="GO:0003677">
    <property type="term" value="F:DNA binding"/>
    <property type="evidence" value="ECO:0007669"/>
    <property type="project" value="UniProtKB-UniRule"/>
</dbReference>
<dbReference type="Gene3D" id="1.10.150.20">
    <property type="entry name" value="5' to 3' exonuclease, C-terminal subdomain"/>
    <property type="match status" value="2"/>
</dbReference>
<dbReference type="SMART" id="SM00279">
    <property type="entry name" value="HhH2"/>
    <property type="match status" value="1"/>
</dbReference>
<feature type="region of interest" description="Disordered" evidence="18">
    <location>
        <begin position="292"/>
        <end position="323"/>
    </location>
</feature>
<dbReference type="InterPro" id="IPR018320">
    <property type="entry name" value="DNA_polymerase_1"/>
</dbReference>
<evidence type="ECO:0000256" key="17">
    <source>
        <dbReference type="RuleBase" id="RU004460"/>
    </source>
</evidence>
<evidence type="ECO:0000256" key="9">
    <source>
        <dbReference type="ARBA" id="ARBA00022763"/>
    </source>
</evidence>
<dbReference type="FunFam" id="1.10.150.20:FF:000002">
    <property type="entry name" value="DNA polymerase I"/>
    <property type="match status" value="1"/>
</dbReference>
<comment type="catalytic activity">
    <reaction evidence="15 17">
        <text>DNA(n) + a 2'-deoxyribonucleoside 5'-triphosphate = DNA(n+1) + diphosphate</text>
        <dbReference type="Rhea" id="RHEA:22508"/>
        <dbReference type="Rhea" id="RHEA-COMP:17339"/>
        <dbReference type="Rhea" id="RHEA-COMP:17340"/>
        <dbReference type="ChEBI" id="CHEBI:33019"/>
        <dbReference type="ChEBI" id="CHEBI:61560"/>
        <dbReference type="ChEBI" id="CHEBI:173112"/>
        <dbReference type="EC" id="2.7.7.7"/>
    </reaction>
</comment>
<dbReference type="EMBL" id="JAESVB010000015">
    <property type="protein sequence ID" value="MCB8877582.1"/>
    <property type="molecule type" value="Genomic_DNA"/>
</dbReference>
<evidence type="ECO:0000259" key="21">
    <source>
        <dbReference type="SMART" id="SM00482"/>
    </source>
</evidence>
<dbReference type="GO" id="GO:0008409">
    <property type="term" value="F:5'-3' exonuclease activity"/>
    <property type="evidence" value="ECO:0007669"/>
    <property type="project" value="UniProtKB-UniRule"/>
</dbReference>
<feature type="domain" description="3'-5' exonuclease" evidence="19">
    <location>
        <begin position="335"/>
        <end position="522"/>
    </location>
</feature>
<dbReference type="CDD" id="cd08637">
    <property type="entry name" value="DNA_pol_A_pol_I_C"/>
    <property type="match status" value="1"/>
</dbReference>
<evidence type="ECO:0000256" key="11">
    <source>
        <dbReference type="ARBA" id="ARBA00022839"/>
    </source>
</evidence>
<dbReference type="Gene3D" id="3.30.420.10">
    <property type="entry name" value="Ribonuclease H-like superfamily/Ribonuclease H"/>
    <property type="match status" value="1"/>
</dbReference>
<dbReference type="Gene3D" id="1.20.1060.10">
    <property type="entry name" value="Taq DNA Polymerase, Chain T, domain 4"/>
    <property type="match status" value="1"/>
</dbReference>
<evidence type="ECO:0000256" key="7">
    <source>
        <dbReference type="ARBA" id="ARBA00022705"/>
    </source>
</evidence>
<dbReference type="GO" id="GO:0006261">
    <property type="term" value="P:DNA-templated DNA replication"/>
    <property type="evidence" value="ECO:0007669"/>
    <property type="project" value="UniProtKB-UniRule"/>
</dbReference>
<dbReference type="FunFam" id="1.20.1060.10:FF:000001">
    <property type="entry name" value="DNA polymerase I"/>
    <property type="match status" value="1"/>
</dbReference>
<keyword evidence="7 17" id="KW-0235">DNA replication</keyword>
<evidence type="ECO:0000256" key="18">
    <source>
        <dbReference type="SAM" id="MobiDB-lite"/>
    </source>
</evidence>
<evidence type="ECO:0000256" key="3">
    <source>
        <dbReference type="ARBA" id="ARBA00012417"/>
    </source>
</evidence>
<evidence type="ECO:0000256" key="10">
    <source>
        <dbReference type="ARBA" id="ARBA00022801"/>
    </source>
</evidence>
<evidence type="ECO:0000256" key="14">
    <source>
        <dbReference type="ARBA" id="ARBA00023204"/>
    </source>
</evidence>
<dbReference type="RefSeq" id="WP_227323231.1">
    <property type="nucleotide sequence ID" value="NZ_JAESVB010000015.1"/>
</dbReference>
<dbReference type="PANTHER" id="PTHR10133">
    <property type="entry name" value="DNA POLYMERASE I"/>
    <property type="match status" value="1"/>
</dbReference>
<gene>
    <name evidence="17 22" type="primary">polA</name>
    <name evidence="22" type="ORF">ASILVAE211_20470</name>
</gene>